<feature type="non-terminal residue" evidence="1">
    <location>
        <position position="1"/>
    </location>
</feature>
<reference evidence="1" key="1">
    <citation type="submission" date="2018-05" db="EMBL/GenBank/DDBJ databases">
        <title>Draft genome of Mucuna pruriens seed.</title>
        <authorList>
            <person name="Nnadi N.E."/>
            <person name="Vos R."/>
            <person name="Hasami M.H."/>
            <person name="Devisetty U.K."/>
            <person name="Aguiy J.C."/>
        </authorList>
    </citation>
    <scope>NUCLEOTIDE SEQUENCE [LARGE SCALE GENOMIC DNA]</scope>
    <source>
        <strain evidence="1">JCA_2017</strain>
    </source>
</reference>
<dbReference type="EMBL" id="QJKJ01004115">
    <property type="protein sequence ID" value="RDX95493.1"/>
    <property type="molecule type" value="Genomic_DNA"/>
</dbReference>
<evidence type="ECO:0000313" key="2">
    <source>
        <dbReference type="Proteomes" id="UP000257109"/>
    </source>
</evidence>
<evidence type="ECO:0000313" key="1">
    <source>
        <dbReference type="EMBL" id="RDX95493.1"/>
    </source>
</evidence>
<organism evidence="1 2">
    <name type="scientific">Mucuna pruriens</name>
    <name type="common">Velvet bean</name>
    <name type="synonym">Dolichos pruriens</name>
    <dbReference type="NCBI Taxonomy" id="157652"/>
    <lineage>
        <taxon>Eukaryota</taxon>
        <taxon>Viridiplantae</taxon>
        <taxon>Streptophyta</taxon>
        <taxon>Embryophyta</taxon>
        <taxon>Tracheophyta</taxon>
        <taxon>Spermatophyta</taxon>
        <taxon>Magnoliopsida</taxon>
        <taxon>eudicotyledons</taxon>
        <taxon>Gunneridae</taxon>
        <taxon>Pentapetalae</taxon>
        <taxon>rosids</taxon>
        <taxon>fabids</taxon>
        <taxon>Fabales</taxon>
        <taxon>Fabaceae</taxon>
        <taxon>Papilionoideae</taxon>
        <taxon>50 kb inversion clade</taxon>
        <taxon>NPAAA clade</taxon>
        <taxon>indigoferoid/millettioid clade</taxon>
        <taxon>Phaseoleae</taxon>
        <taxon>Mucuna</taxon>
    </lineage>
</organism>
<accession>A0A371GYF0</accession>
<protein>
    <submittedName>
        <fullName evidence="1">Uncharacterized protein</fullName>
    </submittedName>
</protein>
<dbReference type="AlphaFoldDB" id="A0A371GYF0"/>
<gene>
    <name evidence="1" type="ORF">CR513_21987</name>
</gene>
<dbReference type="Proteomes" id="UP000257109">
    <property type="component" value="Unassembled WGS sequence"/>
</dbReference>
<proteinExistence type="predicted"/>
<comment type="caution">
    <text evidence="1">The sequence shown here is derived from an EMBL/GenBank/DDBJ whole genome shotgun (WGS) entry which is preliminary data.</text>
</comment>
<keyword evidence="2" id="KW-1185">Reference proteome</keyword>
<sequence>MKDCKLVSSPLPVNYKLSSSMFPSNEVERMEISQWKQLADSWQILVESIEMLLRGSLDISKGPQVLLYVTEDQNYLSEVMSIQILQVMWIKENLLLAMYLQLKEGW</sequence>
<name>A0A371GYF0_MUCPR</name>